<organism evidence="1 2">
    <name type="scientific">Pomacea canaliculata</name>
    <name type="common">Golden apple snail</name>
    <dbReference type="NCBI Taxonomy" id="400727"/>
    <lineage>
        <taxon>Eukaryota</taxon>
        <taxon>Metazoa</taxon>
        <taxon>Spiralia</taxon>
        <taxon>Lophotrochozoa</taxon>
        <taxon>Mollusca</taxon>
        <taxon>Gastropoda</taxon>
        <taxon>Caenogastropoda</taxon>
        <taxon>Architaenioglossa</taxon>
        <taxon>Ampullarioidea</taxon>
        <taxon>Ampullariidae</taxon>
        <taxon>Pomacea</taxon>
    </lineage>
</organism>
<protein>
    <submittedName>
        <fullName evidence="1">Uncharacterized protein</fullName>
    </submittedName>
</protein>
<dbReference type="AlphaFoldDB" id="A0A2T7PSQ1"/>
<evidence type="ECO:0000313" key="1">
    <source>
        <dbReference type="EMBL" id="PVD36463.1"/>
    </source>
</evidence>
<accession>A0A2T7PSQ1</accession>
<sequence>MHFDLQRLQEASVAEIFMATAGGKFFALNLMECDVNTLSGNIKEVLLSTAQEVQGRQRKTKQQWVTNDILALCAERRVLEREMKSKLEAVTKYKEVNCAIKKGMKTVWENWIERQCRDIEDVMARGDSKKAYQLLKTHTKTDQYKTSVIEHKKSQKS</sequence>
<comment type="caution">
    <text evidence="1">The sequence shown here is derived from an EMBL/GenBank/DDBJ whole genome shotgun (WGS) entry which is preliminary data.</text>
</comment>
<evidence type="ECO:0000313" key="2">
    <source>
        <dbReference type="Proteomes" id="UP000245119"/>
    </source>
</evidence>
<name>A0A2T7PSQ1_POMCA</name>
<proteinExistence type="predicted"/>
<reference evidence="1 2" key="1">
    <citation type="submission" date="2018-04" db="EMBL/GenBank/DDBJ databases">
        <title>The genome of golden apple snail Pomacea canaliculata provides insight into stress tolerance and invasive adaptation.</title>
        <authorList>
            <person name="Liu C."/>
            <person name="Liu B."/>
            <person name="Ren Y."/>
            <person name="Zhang Y."/>
            <person name="Wang H."/>
            <person name="Li S."/>
            <person name="Jiang F."/>
            <person name="Yin L."/>
            <person name="Zhang G."/>
            <person name="Qian W."/>
            <person name="Fan W."/>
        </authorList>
    </citation>
    <scope>NUCLEOTIDE SEQUENCE [LARGE SCALE GENOMIC DNA]</scope>
    <source>
        <strain evidence="1">SZHN2017</strain>
        <tissue evidence="1">Muscle</tissue>
    </source>
</reference>
<gene>
    <name evidence="1" type="ORF">C0Q70_03447</name>
</gene>
<keyword evidence="2" id="KW-1185">Reference proteome</keyword>
<dbReference type="Proteomes" id="UP000245119">
    <property type="component" value="Linkage Group LG2"/>
</dbReference>
<dbReference type="EMBL" id="PZQS01000002">
    <property type="protein sequence ID" value="PVD36463.1"/>
    <property type="molecule type" value="Genomic_DNA"/>
</dbReference>